<protein>
    <submittedName>
        <fullName evidence="2">Uncharacterized protein</fullName>
    </submittedName>
</protein>
<evidence type="ECO:0000313" key="3">
    <source>
        <dbReference type="Proteomes" id="UP000284842"/>
    </source>
</evidence>
<dbReference type="InParanoid" id="A0A409YY65"/>
<proteinExistence type="predicted"/>
<organism evidence="2 3">
    <name type="scientific">Panaeolus cyanescens</name>
    <dbReference type="NCBI Taxonomy" id="181874"/>
    <lineage>
        <taxon>Eukaryota</taxon>
        <taxon>Fungi</taxon>
        <taxon>Dikarya</taxon>
        <taxon>Basidiomycota</taxon>
        <taxon>Agaricomycotina</taxon>
        <taxon>Agaricomycetes</taxon>
        <taxon>Agaricomycetidae</taxon>
        <taxon>Agaricales</taxon>
        <taxon>Agaricineae</taxon>
        <taxon>Galeropsidaceae</taxon>
        <taxon>Panaeolus</taxon>
    </lineage>
</organism>
<sequence length="292" mass="31745">MSSPSKQSHGHKLLKENSTNNQENTKRQRSASPPEHVPLLLRVPRKVSRPHTEATETPVTNGPPPGVLTRTRAPLVTLSGSATFFDSPSSSESSSPSPPPSPTPAKPRKIAKFHHTGELDLKACRHPPPPPHPDAEKHKVNFAAYINLIELDPEARRNPPPARCVLIANGFVPTSSDSGPRREGFPAQIPISPPRFTTPKYQTFPSITSMRSSLSLGLHRRSDPPEPKTVVVDPMKNPSQGLGRGSPLRYQAMMANAEIAAEMSGGRVVMKKDGDRNVVLHKKPSVPEDATF</sequence>
<dbReference type="EMBL" id="NHTK01000237">
    <property type="protein sequence ID" value="PPR07951.1"/>
    <property type="molecule type" value="Genomic_DNA"/>
</dbReference>
<gene>
    <name evidence="2" type="ORF">CVT24_002550</name>
</gene>
<evidence type="ECO:0000313" key="2">
    <source>
        <dbReference type="EMBL" id="PPR07951.1"/>
    </source>
</evidence>
<comment type="caution">
    <text evidence="2">The sequence shown here is derived from an EMBL/GenBank/DDBJ whole genome shotgun (WGS) entry which is preliminary data.</text>
</comment>
<keyword evidence="3" id="KW-1185">Reference proteome</keyword>
<feature type="region of interest" description="Disordered" evidence="1">
    <location>
        <begin position="1"/>
        <end position="114"/>
    </location>
</feature>
<dbReference type="Proteomes" id="UP000284842">
    <property type="component" value="Unassembled WGS sequence"/>
</dbReference>
<evidence type="ECO:0000256" key="1">
    <source>
        <dbReference type="SAM" id="MobiDB-lite"/>
    </source>
</evidence>
<name>A0A409YY65_9AGAR</name>
<reference evidence="2 3" key="1">
    <citation type="journal article" date="2018" name="Evol. Lett.">
        <title>Horizontal gene cluster transfer increased hallucinogenic mushroom diversity.</title>
        <authorList>
            <person name="Reynolds H.T."/>
            <person name="Vijayakumar V."/>
            <person name="Gluck-Thaler E."/>
            <person name="Korotkin H.B."/>
            <person name="Matheny P.B."/>
            <person name="Slot J.C."/>
        </authorList>
    </citation>
    <scope>NUCLEOTIDE SEQUENCE [LARGE SCALE GENOMIC DNA]</scope>
    <source>
        <strain evidence="2 3">2629</strain>
    </source>
</reference>
<feature type="compositionally biased region" description="Pro residues" evidence="1">
    <location>
        <begin position="96"/>
        <end position="105"/>
    </location>
</feature>
<feature type="region of interest" description="Disordered" evidence="1">
    <location>
        <begin position="175"/>
        <end position="200"/>
    </location>
</feature>
<feature type="region of interest" description="Disordered" evidence="1">
    <location>
        <begin position="217"/>
        <end position="246"/>
    </location>
</feature>
<accession>A0A409YY65</accession>
<dbReference type="AlphaFoldDB" id="A0A409YY65"/>